<dbReference type="EMBL" id="AVFL01000001">
    <property type="protein sequence ID" value="EWY42854.1"/>
    <property type="molecule type" value="Genomic_DNA"/>
</dbReference>
<evidence type="ECO:0000313" key="3">
    <source>
        <dbReference type="EMBL" id="EWY42854.1"/>
    </source>
</evidence>
<reference evidence="3 4" key="1">
    <citation type="submission" date="2013-08" db="EMBL/GenBank/DDBJ databases">
        <title>The genome sequence of Skermanella stibiiresistens.</title>
        <authorList>
            <person name="Zhu W."/>
            <person name="Wang G."/>
        </authorList>
    </citation>
    <scope>NUCLEOTIDE SEQUENCE [LARGE SCALE GENOMIC DNA]</scope>
    <source>
        <strain evidence="3 4">SB22</strain>
    </source>
</reference>
<feature type="compositionally biased region" description="Pro residues" evidence="1">
    <location>
        <begin position="310"/>
        <end position="319"/>
    </location>
</feature>
<keyword evidence="2" id="KW-1133">Transmembrane helix</keyword>
<keyword evidence="2" id="KW-0812">Transmembrane</keyword>
<accession>W9HA54</accession>
<organism evidence="3 4">
    <name type="scientific">Skermanella stibiiresistens SB22</name>
    <dbReference type="NCBI Taxonomy" id="1385369"/>
    <lineage>
        <taxon>Bacteria</taxon>
        <taxon>Pseudomonadati</taxon>
        <taxon>Pseudomonadota</taxon>
        <taxon>Alphaproteobacteria</taxon>
        <taxon>Rhodospirillales</taxon>
        <taxon>Azospirillaceae</taxon>
        <taxon>Skermanella</taxon>
    </lineage>
</organism>
<evidence type="ECO:0008006" key="5">
    <source>
        <dbReference type="Google" id="ProtNLM"/>
    </source>
</evidence>
<feature type="region of interest" description="Disordered" evidence="1">
    <location>
        <begin position="269"/>
        <end position="334"/>
    </location>
</feature>
<feature type="transmembrane region" description="Helical" evidence="2">
    <location>
        <begin position="185"/>
        <end position="207"/>
    </location>
</feature>
<sequence>MEPYGAFNQPVHKSHSQIRTALLNELGPLYADYFPRPDADPDGRRIGWLSQKEGKAVRWIDMSPEEQARLQPIKNQVLDGLSAYVAKLRDTPGNSSRNNFSLVLEKAQEAPGPEYLYFVGDQPMLAFWGFKGVGQPHGVNPLRLAPTMVRFEPTVPPPVIPPVTGGTGIPAGTPPAAVGWPWWKWLLVGLGALLFLLLLLWLLWWLFAPRFGLPSIPFIPGLQQEEPTRDPLVPLEEVPVMPGVPGVVVPGAPGVTIPGVGVPGGEIPAPGGTIPEGTNPVLPETTPPIEPPVAPPTEPPSDPTGGQIPPNLPELPPQGAPAGTPGTPLALPDGTNVAPGPATFMQGVWRSRSGLRDGQGRPLEQLYRFDQNGKGEVTVRGPGGTACKAPAEAVVTAGKDLSIREGQTLTCADGTTMSGAETNCGKRPDQTVGCSGKNKADGSEFDVRMEKVK</sequence>
<dbReference type="Proteomes" id="UP000019486">
    <property type="component" value="Unassembled WGS sequence"/>
</dbReference>
<dbReference type="AlphaFoldDB" id="W9HA54"/>
<gene>
    <name evidence="3" type="ORF">N825_01815</name>
</gene>
<feature type="compositionally biased region" description="Low complexity" evidence="1">
    <location>
        <begin position="320"/>
        <end position="332"/>
    </location>
</feature>
<keyword evidence="4" id="KW-1185">Reference proteome</keyword>
<proteinExistence type="predicted"/>
<evidence type="ECO:0000256" key="1">
    <source>
        <dbReference type="SAM" id="MobiDB-lite"/>
    </source>
</evidence>
<keyword evidence="2" id="KW-0472">Membrane</keyword>
<protein>
    <recommendedName>
        <fullName evidence="5">Virulence factor</fullName>
    </recommendedName>
</protein>
<feature type="region of interest" description="Disordered" evidence="1">
    <location>
        <begin position="422"/>
        <end position="453"/>
    </location>
</feature>
<evidence type="ECO:0000256" key="2">
    <source>
        <dbReference type="SAM" id="Phobius"/>
    </source>
</evidence>
<comment type="caution">
    <text evidence="3">The sequence shown here is derived from an EMBL/GenBank/DDBJ whole genome shotgun (WGS) entry which is preliminary data.</text>
</comment>
<evidence type="ECO:0000313" key="4">
    <source>
        <dbReference type="Proteomes" id="UP000019486"/>
    </source>
</evidence>
<feature type="compositionally biased region" description="Pro residues" evidence="1">
    <location>
        <begin position="285"/>
        <end position="302"/>
    </location>
</feature>
<dbReference type="STRING" id="1385369.N825_01815"/>
<name>W9HA54_9PROT</name>
<feature type="compositionally biased region" description="Basic and acidic residues" evidence="1">
    <location>
        <begin position="438"/>
        <end position="453"/>
    </location>
</feature>